<feature type="compositionally biased region" description="Basic and acidic residues" evidence="1">
    <location>
        <begin position="80"/>
        <end position="92"/>
    </location>
</feature>
<gene>
    <name evidence="2" type="ORF">Adu01nite_41410</name>
</gene>
<name>A0ABQ3YYZ5_9ACTN</name>
<accession>A0ABQ3YYZ5</accession>
<evidence type="ECO:0000313" key="3">
    <source>
        <dbReference type="Proteomes" id="UP000637628"/>
    </source>
</evidence>
<evidence type="ECO:0000313" key="2">
    <source>
        <dbReference type="EMBL" id="GIE02791.1"/>
    </source>
</evidence>
<dbReference type="Proteomes" id="UP000637628">
    <property type="component" value="Unassembled WGS sequence"/>
</dbReference>
<dbReference type="EMBL" id="BOML01000033">
    <property type="protein sequence ID" value="GIE02791.1"/>
    <property type="molecule type" value="Genomic_DNA"/>
</dbReference>
<protein>
    <submittedName>
        <fullName evidence="2">Uncharacterized protein</fullName>
    </submittedName>
</protein>
<keyword evidence="3" id="KW-1185">Reference proteome</keyword>
<reference evidence="2 3" key="1">
    <citation type="submission" date="2021-01" db="EMBL/GenBank/DDBJ databases">
        <title>Whole genome shotgun sequence of Actinoplanes durhamensis NBRC 14914.</title>
        <authorList>
            <person name="Komaki H."/>
            <person name="Tamura T."/>
        </authorList>
    </citation>
    <scope>NUCLEOTIDE SEQUENCE [LARGE SCALE GENOMIC DNA]</scope>
    <source>
        <strain evidence="2 3">NBRC 14914</strain>
    </source>
</reference>
<evidence type="ECO:0000256" key="1">
    <source>
        <dbReference type="SAM" id="MobiDB-lite"/>
    </source>
</evidence>
<proteinExistence type="predicted"/>
<feature type="region of interest" description="Disordered" evidence="1">
    <location>
        <begin position="1"/>
        <end position="92"/>
    </location>
</feature>
<organism evidence="2 3">
    <name type="scientific">Paractinoplanes durhamensis</name>
    <dbReference type="NCBI Taxonomy" id="113563"/>
    <lineage>
        <taxon>Bacteria</taxon>
        <taxon>Bacillati</taxon>
        <taxon>Actinomycetota</taxon>
        <taxon>Actinomycetes</taxon>
        <taxon>Micromonosporales</taxon>
        <taxon>Micromonosporaceae</taxon>
        <taxon>Paractinoplanes</taxon>
    </lineage>
</organism>
<feature type="compositionally biased region" description="Low complexity" evidence="1">
    <location>
        <begin position="49"/>
        <end position="66"/>
    </location>
</feature>
<comment type="caution">
    <text evidence="2">The sequence shown here is derived from an EMBL/GenBank/DDBJ whole genome shotgun (WGS) entry which is preliminary data.</text>
</comment>
<sequence length="92" mass="9464">MTMATARTTATAPPTAIRISPRDGSDPPAAGNGDETDGDEDARGEMSVTAEAGAAAGRRRTANAQASSAPAVPNRIIQPDWRDDGRDHFTSG</sequence>
<feature type="compositionally biased region" description="Low complexity" evidence="1">
    <location>
        <begin position="1"/>
        <end position="19"/>
    </location>
</feature>